<dbReference type="GO" id="GO:0005525">
    <property type="term" value="F:GTP binding"/>
    <property type="evidence" value="ECO:0007669"/>
    <property type="project" value="InterPro"/>
</dbReference>
<protein>
    <recommendedName>
        <fullName evidence="1">Tr-type G domain-containing protein</fullName>
    </recommendedName>
</protein>
<dbReference type="Proteomes" id="UP000030655">
    <property type="component" value="Unassembled WGS sequence"/>
</dbReference>
<dbReference type="STRING" id="1288291.A0A059F3K2"/>
<reference evidence="3" key="1">
    <citation type="submission" date="2013-02" db="EMBL/GenBank/DDBJ databases">
        <authorList>
            <consortium name="The Broad Institute Genome Sequencing Platform"/>
            <person name="Cuomo C."/>
            <person name="Becnel J."/>
            <person name="Sanscrainte N."/>
            <person name="Walker B."/>
            <person name="Young S.K."/>
            <person name="Zeng Q."/>
            <person name="Gargeya S."/>
            <person name="Fitzgerald M."/>
            <person name="Haas B."/>
            <person name="Abouelleil A."/>
            <person name="Alvarado L."/>
            <person name="Arachchi H.M."/>
            <person name="Berlin A.M."/>
            <person name="Chapman S.B."/>
            <person name="Dewar J."/>
            <person name="Goldberg J."/>
            <person name="Griggs A."/>
            <person name="Gujja S."/>
            <person name="Hansen M."/>
            <person name="Howarth C."/>
            <person name="Imamovic A."/>
            <person name="Larimer J."/>
            <person name="McCowan C."/>
            <person name="Murphy C."/>
            <person name="Neiman D."/>
            <person name="Pearson M."/>
            <person name="Priest M."/>
            <person name="Roberts A."/>
            <person name="Saif S."/>
            <person name="Shea T."/>
            <person name="Sisk P."/>
            <person name="Sykes S."/>
            <person name="Wortman J."/>
            <person name="Nusbaum C."/>
            <person name="Birren B."/>
        </authorList>
    </citation>
    <scope>NUCLEOTIDE SEQUENCE [LARGE SCALE GENOMIC DNA]</scope>
    <source>
        <strain evidence="3">PRA339</strain>
    </source>
</reference>
<evidence type="ECO:0000313" key="3">
    <source>
        <dbReference type="Proteomes" id="UP000030655"/>
    </source>
</evidence>
<dbReference type="AlphaFoldDB" id="A0A059F3K2"/>
<dbReference type="SUPFAM" id="SSF52540">
    <property type="entry name" value="P-loop containing nucleoside triphosphate hydrolases"/>
    <property type="match status" value="1"/>
</dbReference>
<dbReference type="VEuPathDB" id="MicrosporidiaDB:H312_00769"/>
<name>A0A059F3K2_9MICR</name>
<organism evidence="2 3">
    <name type="scientific">Anncaliia algerae PRA339</name>
    <dbReference type="NCBI Taxonomy" id="1288291"/>
    <lineage>
        <taxon>Eukaryota</taxon>
        <taxon>Fungi</taxon>
        <taxon>Fungi incertae sedis</taxon>
        <taxon>Microsporidia</taxon>
        <taxon>Tubulinosematoidea</taxon>
        <taxon>Tubulinosematidae</taxon>
        <taxon>Anncaliia</taxon>
    </lineage>
</organism>
<gene>
    <name evidence="2" type="ORF">H312_00769</name>
</gene>
<keyword evidence="3" id="KW-1185">Reference proteome</keyword>
<dbReference type="Gene3D" id="3.40.50.300">
    <property type="entry name" value="P-loop containing nucleotide triphosphate hydrolases"/>
    <property type="match status" value="1"/>
</dbReference>
<sequence length="542" mass="64477">MNKENKTFLVLGAFQSGKSELIKLFGSDAEEFNKFPITKYEFMYNITVHSRPFSYLFRDGNIITFIDTPGHCDYIDEALVLLKILNDVILVLTLEENVESLYFDILPSLRNKNVYLFLNKMDVSIGNLQRDIIYKIIENIKIDYKKVYLCSAREKWIFEFNPNNCKINQLKMIYNYSRTKMKFEMKKFKISNSFLFQVKRFLTNDNLQNNCVYAFKKYFIEGEFFILVFSKKVFTKGEIFKSNKIKKIIVDGIEVEKSLRDVPAFITFEKQIENNTLLEGDTRNHINSPLIYKVNLSNDDDIVFLSKYKSMYLNIEIKNDCIYVSNELTLDSFLTDVYQLENKLIKIKDFGLKEKRLIVQRREKEIKVKDQNTFIFKIEEIMPKNNRLIVEVNNMFLYNNLPKEIEPMILISLKKAFTFLFNDLEVIKNDKVIPLYISLESYRIVENKSNDFYNEIKHSLEEELNLITCQLQENFLYKIFYEDLVHDIVYNEVKVIEHYKIENSIFNVILCHISAKDVFGFENYLYHKTLGRIFCIKKCLIK</sequence>
<reference evidence="2 3" key="2">
    <citation type="submission" date="2014-03" db="EMBL/GenBank/DDBJ databases">
        <title>The Genome Sequence of Anncaliia algerae insect isolate PRA339.</title>
        <authorList>
            <consortium name="The Broad Institute Genome Sequencing Platform"/>
            <consortium name="The Broad Institute Genome Sequencing Center for Infectious Disease"/>
            <person name="Cuomo C."/>
            <person name="Becnel J."/>
            <person name="Sanscrainte N."/>
            <person name="Walker B."/>
            <person name="Young S.K."/>
            <person name="Zeng Q."/>
            <person name="Gargeya S."/>
            <person name="Fitzgerald M."/>
            <person name="Haas B."/>
            <person name="Abouelleil A."/>
            <person name="Alvarado L."/>
            <person name="Arachchi H.M."/>
            <person name="Berlin A.M."/>
            <person name="Chapman S.B."/>
            <person name="Dewar J."/>
            <person name="Goldberg J."/>
            <person name="Griggs A."/>
            <person name="Gujja S."/>
            <person name="Hansen M."/>
            <person name="Howarth C."/>
            <person name="Imamovic A."/>
            <person name="Larimer J."/>
            <person name="McCowan C."/>
            <person name="Murphy C."/>
            <person name="Neiman D."/>
            <person name="Pearson M."/>
            <person name="Priest M."/>
            <person name="Roberts A."/>
            <person name="Saif S."/>
            <person name="Shea T."/>
            <person name="Sisk P."/>
            <person name="Sykes S."/>
            <person name="Wortman J."/>
            <person name="Nusbaum C."/>
            <person name="Birren B."/>
        </authorList>
    </citation>
    <scope>NUCLEOTIDE SEQUENCE [LARGE SCALE GENOMIC DNA]</scope>
    <source>
        <strain evidence="2 3">PRA339</strain>
    </source>
</reference>
<dbReference type="InterPro" id="IPR000795">
    <property type="entry name" value="T_Tr_GTP-bd_dom"/>
</dbReference>
<dbReference type="InterPro" id="IPR027417">
    <property type="entry name" value="P-loop_NTPase"/>
</dbReference>
<evidence type="ECO:0000313" key="2">
    <source>
        <dbReference type="EMBL" id="KCZ81868.1"/>
    </source>
</evidence>
<accession>A0A059F3K2</accession>
<proteinExistence type="predicted"/>
<dbReference type="OrthoDB" id="2193278at2759"/>
<dbReference type="EMBL" id="KK365136">
    <property type="protein sequence ID" value="KCZ81868.1"/>
    <property type="molecule type" value="Genomic_DNA"/>
</dbReference>
<evidence type="ECO:0000259" key="1">
    <source>
        <dbReference type="Pfam" id="PF00009"/>
    </source>
</evidence>
<dbReference type="HOGENOM" id="CLU_502447_0_0_1"/>
<feature type="domain" description="Tr-type G" evidence="1">
    <location>
        <begin position="38"/>
        <end position="156"/>
    </location>
</feature>
<dbReference type="GO" id="GO:0003924">
    <property type="term" value="F:GTPase activity"/>
    <property type="evidence" value="ECO:0007669"/>
    <property type="project" value="InterPro"/>
</dbReference>
<dbReference type="Pfam" id="PF00009">
    <property type="entry name" value="GTP_EFTU"/>
    <property type="match status" value="1"/>
</dbReference>